<dbReference type="RefSeq" id="WP_203766341.1">
    <property type="nucleotide sequence ID" value="NZ_BAAABO010000016.1"/>
</dbReference>
<feature type="compositionally biased region" description="Basic and acidic residues" evidence="9">
    <location>
        <begin position="379"/>
        <end position="390"/>
    </location>
</feature>
<dbReference type="InterPro" id="IPR021720">
    <property type="entry name" value="Malectin_dom"/>
</dbReference>
<dbReference type="Proteomes" id="UP000609879">
    <property type="component" value="Unassembled WGS sequence"/>
</dbReference>
<accession>A0ABQ3Y6K0</accession>
<dbReference type="SUPFAM" id="SSF49452">
    <property type="entry name" value="Starch-binding domain-like"/>
    <property type="match status" value="2"/>
</dbReference>
<feature type="domain" description="Peptidase S8/S53" evidence="11">
    <location>
        <begin position="185"/>
        <end position="471"/>
    </location>
</feature>
<dbReference type="PROSITE" id="PS51892">
    <property type="entry name" value="SUBTILASE"/>
    <property type="match status" value="1"/>
</dbReference>
<dbReference type="InterPro" id="IPR036852">
    <property type="entry name" value="Peptidase_S8/S53_dom_sf"/>
</dbReference>
<keyword evidence="14" id="KW-1185">Reference proteome</keyword>
<keyword evidence="5 8" id="KW-0378">Hydrolase</keyword>
<dbReference type="Pfam" id="PF11721">
    <property type="entry name" value="Malectin"/>
    <property type="match status" value="2"/>
</dbReference>
<dbReference type="InterPro" id="IPR023828">
    <property type="entry name" value="Peptidase_S8_Ser-AS"/>
</dbReference>
<dbReference type="PRINTS" id="PR00723">
    <property type="entry name" value="SUBTILISIN"/>
</dbReference>
<evidence type="ECO:0000256" key="8">
    <source>
        <dbReference type="PROSITE-ProRule" id="PRU01240"/>
    </source>
</evidence>
<evidence type="ECO:0000259" key="12">
    <source>
        <dbReference type="Pfam" id="PF11721"/>
    </source>
</evidence>
<evidence type="ECO:0000256" key="3">
    <source>
        <dbReference type="ARBA" id="ARBA00012595"/>
    </source>
</evidence>
<dbReference type="SUPFAM" id="SSF52743">
    <property type="entry name" value="Subtilisin-like"/>
    <property type="match status" value="1"/>
</dbReference>
<dbReference type="InterPro" id="IPR050131">
    <property type="entry name" value="Peptidase_S8_subtilisin-like"/>
</dbReference>
<comment type="catalytic activity">
    <reaction evidence="1">
        <text>Endohydrolysis of (1-&gt;4)-alpha-D-glucosidic linkages in polysaccharides containing three or more (1-&gt;4)-alpha-linked D-glucose units.</text>
        <dbReference type="EC" id="3.2.1.1"/>
    </reaction>
</comment>
<evidence type="ECO:0000313" key="13">
    <source>
        <dbReference type="EMBL" id="GID75627.1"/>
    </source>
</evidence>
<dbReference type="InterPro" id="IPR013784">
    <property type="entry name" value="Carb-bd-like_fold"/>
</dbReference>
<dbReference type="PANTHER" id="PTHR43806">
    <property type="entry name" value="PEPTIDASE S8"/>
    <property type="match status" value="1"/>
</dbReference>
<evidence type="ECO:0000256" key="9">
    <source>
        <dbReference type="SAM" id="MobiDB-lite"/>
    </source>
</evidence>
<dbReference type="SUPFAM" id="SSF101898">
    <property type="entry name" value="NHL repeat"/>
    <property type="match status" value="1"/>
</dbReference>
<evidence type="ECO:0000256" key="7">
    <source>
        <dbReference type="ARBA" id="ARBA00030238"/>
    </source>
</evidence>
<feature type="signal peptide" evidence="10">
    <location>
        <begin position="1"/>
        <end position="26"/>
    </location>
</feature>
<keyword evidence="6 8" id="KW-0720">Serine protease</keyword>
<dbReference type="PROSITE" id="PS00138">
    <property type="entry name" value="SUBTILASE_SER"/>
    <property type="match status" value="1"/>
</dbReference>
<feature type="domain" description="Malectin" evidence="12">
    <location>
        <begin position="1329"/>
        <end position="1442"/>
    </location>
</feature>
<dbReference type="Pfam" id="PF13620">
    <property type="entry name" value="CarboxypepD_reg"/>
    <property type="match status" value="4"/>
</dbReference>
<dbReference type="SUPFAM" id="SSF49464">
    <property type="entry name" value="Carboxypeptidase regulatory domain-like"/>
    <property type="match status" value="2"/>
</dbReference>
<evidence type="ECO:0000259" key="11">
    <source>
        <dbReference type="Pfam" id="PF00082"/>
    </source>
</evidence>
<name>A0ABQ3Y6K0_9ACTN</name>
<dbReference type="PANTHER" id="PTHR43806:SF67">
    <property type="entry name" value="EGF-LIKE DOMAIN-CONTAINING PROTEIN"/>
    <property type="match status" value="1"/>
</dbReference>
<protein>
    <recommendedName>
        <fullName evidence="3">alpha-amylase</fullName>
        <ecNumber evidence="3">3.2.1.1</ecNumber>
    </recommendedName>
    <alternativeName>
        <fullName evidence="7">1,4-alpha-D-glucan glucanohydrolase</fullName>
    </alternativeName>
</protein>
<evidence type="ECO:0000256" key="2">
    <source>
        <dbReference type="ARBA" id="ARBA00011073"/>
    </source>
</evidence>
<evidence type="ECO:0000256" key="6">
    <source>
        <dbReference type="ARBA" id="ARBA00022825"/>
    </source>
</evidence>
<proteinExistence type="inferred from homology"/>
<dbReference type="InterPro" id="IPR013783">
    <property type="entry name" value="Ig-like_fold"/>
</dbReference>
<dbReference type="Gene3D" id="2.60.120.430">
    <property type="entry name" value="Galactose-binding lectin"/>
    <property type="match status" value="2"/>
</dbReference>
<dbReference type="Pfam" id="PF00082">
    <property type="entry name" value="Peptidase_S8"/>
    <property type="match status" value="1"/>
</dbReference>
<gene>
    <name evidence="13" type="ORF">Ade02nite_42680</name>
</gene>
<evidence type="ECO:0000313" key="14">
    <source>
        <dbReference type="Proteomes" id="UP000609879"/>
    </source>
</evidence>
<dbReference type="Gene3D" id="2.60.40.10">
    <property type="entry name" value="Immunoglobulins"/>
    <property type="match status" value="1"/>
</dbReference>
<reference evidence="13 14" key="1">
    <citation type="submission" date="2021-01" db="EMBL/GenBank/DDBJ databases">
        <title>Whole genome shotgun sequence of Actinoplanes deccanensis NBRC 13994.</title>
        <authorList>
            <person name="Komaki H."/>
            <person name="Tamura T."/>
        </authorList>
    </citation>
    <scope>NUCLEOTIDE SEQUENCE [LARGE SCALE GENOMIC DNA]</scope>
    <source>
        <strain evidence="13 14">NBRC 13994</strain>
    </source>
</reference>
<feature type="chain" id="PRO_5047439007" description="alpha-amylase" evidence="10">
    <location>
        <begin position="27"/>
        <end position="2041"/>
    </location>
</feature>
<feature type="active site" description="Charge relay system" evidence="8">
    <location>
        <position position="240"/>
    </location>
</feature>
<evidence type="ECO:0000256" key="1">
    <source>
        <dbReference type="ARBA" id="ARBA00000548"/>
    </source>
</evidence>
<evidence type="ECO:0000256" key="10">
    <source>
        <dbReference type="SAM" id="SignalP"/>
    </source>
</evidence>
<feature type="region of interest" description="Disordered" evidence="9">
    <location>
        <begin position="378"/>
        <end position="401"/>
    </location>
</feature>
<dbReference type="EC" id="3.2.1.1" evidence="3"/>
<dbReference type="InterPro" id="IPR008969">
    <property type="entry name" value="CarboxyPept-like_regulatory"/>
</dbReference>
<comment type="similarity">
    <text evidence="2 8">Belongs to the peptidase S8 family.</text>
</comment>
<sequence>MRFKALAATLAASVGLSILQQLPASAAEPEPTPAAKIDSSLKDRFRAQPSSDFWITFEAGADLGPAKKIADWTARGTFVHDALTAAAKDSLASVSGELDRAGVKYTSYPIVNAVLVKGGTEKLALDVAARAQVAEIHATPQVALVDPVDEKTPAPARAAAPKDDAVTWGLEAIHAPQAWAMGATGAGITVSNLDSGVQFDHPALTHQYRGTKPDGTVDHNYNWMATRGSCAGAPCDDNGHGTHTMGTMVGADGADHVGVAPDAQWIATNGCCDRTGVESLLRSGWWLLAPTDLQGNNPDPSKRPHVINNSWGQDVEHDFDDFFQAVDEAWTAAGIFSTWSSGNTTPYAACDTVSSPGAAQSAYSVGALSSDGTLASFSRKGEGEGGRIKPEISAPGDGVRSSYPGDSYVEMSGTSMAAPHVAGAVAALWSYDPTLIGQVEETRRLLGESAVDVDDTECGGTADVNNMYGEGRLDLVRLLELAPRKGGTLTGVVTAGGAPVPAADVTISGPFSRSIGTDENGRFTTNLPVGDYKLSTKVFGYLTATADVTITLGQDTAVTLPLTAATRHDISGRVVDDKKRPVPNADVSLKDTPLKPVRTDTNGAFTISAVPEGSYGLAVEPNACFSPTTVPLTVGGRNEPSEIPVGLVVDKGGYSCAVSEGEYLRGTDPVTFSSGVWATVKLPFPIALYNGSHDTLNVGLRGVISPDDSTGPGTGGAGIFPFYMQTPVEFAPGGGVFTAATKVNGEDAFVIEYRNAKLWAWPDRADYTEPVTFSATITRSGTVIFGYGDGVGSSDPVTAGAHATTGIQGWAGVDGIRFSESSPVLHDGMIVTYDMPDFGYLDATVADQNDGQPVAGAKVSFSTKDGLVEAVTTNGTGIVHRQLPVGDYTMTVEAPNYTTAAYPFSLAKLYAQAKVDARLTTGAAGLKADGLDALLGTGQNGVGTLTLTNNGSAPLTYNLGEAARHPELDAAGATARTGTGATGTIDLAAWKAGASGMKPSNVDGKPAGSSTASSVTEAQAAAKVGATSGGDVITRIPIPGTIAEKEPSGIGYDGDVWVHDYNARTNTAYTVTGKKTGKVFDASWNPDYRAFDMALDTKTGDMCQMEDSPASYIHCFDRETGKETRQIKGDWSTLQLTGLAYNPAQDVFYVGGRANGMIGTVAGTSHDNAGELLSFCAPPLPEVMGLAYNQASDTIWYTDLTSNRPTRLLQVDPEDCSLVNAWWFPGQKAGQGGGLETDATGALWAADQIADDVVLVDVEDDLLTDLPWLSLSSTGGTLAPGQSATVKVSISSKGAEPGVQGANIVVRSDSGRQSKSYVPVTLTTTKYQVGVNAGGAKLTDGSGYTWSADQAAGKKSWGYEGKKTKVATTRAPIAPLFQSQRTTADTRLFYRFPDAPKGTYAIDFGFAEIEKVGKGKRVFDVLVDGALQEYAYDPAAAVGQNAPDWRKAVVRHEGGPLTVELRGSKGLKPPSIAALRVTLDPRADAAEPEPEPEQPDPGPVPVAPAGRSYTMKVTEGLYRQGTEESGWHGDDLCGPLWFSDDYLQPFYDTAWDGVCVTTNGTLIFDRAATSGSNTALPSSSPIDAIYPFWDDLVVDDEAGIYFGMTEVDGVAAEVVEWRNVAFYSDRTARVSFSVTLIADGRIQIGYGDGVGGDNPLTRGSSATVGVESLKRNPAAQYSFNQPVLKAGLGLEYSLPAAGTIEGTVTDANDAKPIEGAVVTLNGPAGERVITTDVKGRWKAQALVGENTVRVEAPNYVAAGRTVTIAKKDQAEVMNTALTTGIATVTGGELDWLLDKGQKATAKVTVANSGSAPLEVRLSEQADLPWLTLTGAAATGTVTLAAGKSTTVTVTADNAGLKPGVLTGNLLVSSNAAKGATQLKPVRLATSAYWKAVDAGGSGYGSAWSPDQALGSRSWGHVGGKVRTTRADIAGTQDDALFRTQRTGETFSYVFKNAPAGTYRIGLDFAEIEKVKPGTRAFDVLANGKIALYDHDVQAKVGALTADTNTVTVEHTGGDLTILFNREKGEADPILNALKVQEDPRL</sequence>
<comment type="caution">
    <text evidence="13">The sequence shown here is derived from an EMBL/GenBank/DDBJ whole genome shotgun (WGS) entry which is preliminary data.</text>
</comment>
<dbReference type="InterPro" id="IPR000209">
    <property type="entry name" value="Peptidase_S8/S53_dom"/>
</dbReference>
<feature type="active site" description="Charge relay system" evidence="8">
    <location>
        <position position="415"/>
    </location>
</feature>
<dbReference type="InterPro" id="IPR015500">
    <property type="entry name" value="Peptidase_S8_subtilisin-rel"/>
</dbReference>
<feature type="domain" description="Malectin" evidence="12">
    <location>
        <begin position="1893"/>
        <end position="2021"/>
    </location>
</feature>
<dbReference type="Gene3D" id="3.40.50.200">
    <property type="entry name" value="Peptidase S8/S53 domain"/>
    <property type="match status" value="1"/>
</dbReference>
<dbReference type="Gene3D" id="2.60.40.1120">
    <property type="entry name" value="Carboxypeptidase-like, regulatory domain"/>
    <property type="match status" value="4"/>
</dbReference>
<organism evidence="13 14">
    <name type="scientific">Paractinoplanes deccanensis</name>
    <dbReference type="NCBI Taxonomy" id="113561"/>
    <lineage>
        <taxon>Bacteria</taxon>
        <taxon>Bacillati</taxon>
        <taxon>Actinomycetota</taxon>
        <taxon>Actinomycetes</taxon>
        <taxon>Micromonosporales</taxon>
        <taxon>Micromonosporaceae</taxon>
        <taxon>Paractinoplanes</taxon>
    </lineage>
</organism>
<keyword evidence="4 8" id="KW-0645">Protease</keyword>
<evidence type="ECO:0000256" key="5">
    <source>
        <dbReference type="ARBA" id="ARBA00022801"/>
    </source>
</evidence>
<evidence type="ECO:0000256" key="4">
    <source>
        <dbReference type="ARBA" id="ARBA00022670"/>
    </source>
</evidence>
<dbReference type="EMBL" id="BOMI01000082">
    <property type="protein sequence ID" value="GID75627.1"/>
    <property type="molecule type" value="Genomic_DNA"/>
</dbReference>
<feature type="region of interest" description="Disordered" evidence="9">
    <location>
        <begin position="1483"/>
        <end position="1506"/>
    </location>
</feature>
<keyword evidence="10" id="KW-0732">Signal</keyword>
<feature type="active site" description="Charge relay system" evidence="8">
    <location>
        <position position="194"/>
    </location>
</feature>